<dbReference type="GO" id="GO:0046872">
    <property type="term" value="F:metal ion binding"/>
    <property type="evidence" value="ECO:0007669"/>
    <property type="project" value="UniProtKB-KW"/>
</dbReference>
<dbReference type="InterPro" id="IPR014710">
    <property type="entry name" value="RmlC-like_jellyroll"/>
</dbReference>
<keyword evidence="4" id="KW-1185">Reference proteome</keyword>
<dbReference type="PANTHER" id="PTHR35848:SF6">
    <property type="entry name" value="CUPIN TYPE-2 DOMAIN-CONTAINING PROTEIN"/>
    <property type="match status" value="1"/>
</dbReference>
<dbReference type="Gene3D" id="2.60.120.10">
    <property type="entry name" value="Jelly Rolls"/>
    <property type="match status" value="2"/>
</dbReference>
<dbReference type="Pfam" id="PF07883">
    <property type="entry name" value="Cupin_2"/>
    <property type="match status" value="2"/>
</dbReference>
<feature type="domain" description="Cupin type-2" evidence="2">
    <location>
        <begin position="164"/>
        <end position="230"/>
    </location>
</feature>
<comment type="caution">
    <text evidence="3">The sequence shown here is derived from an EMBL/GenBank/DDBJ whole genome shotgun (WGS) entry which is preliminary data.</text>
</comment>
<evidence type="ECO:0000313" key="3">
    <source>
        <dbReference type="EMBL" id="MBN7773120.1"/>
    </source>
</evidence>
<organism evidence="3 4">
    <name type="scientific">Clostridium aminobutyricum</name>
    <dbReference type="NCBI Taxonomy" id="33953"/>
    <lineage>
        <taxon>Bacteria</taxon>
        <taxon>Bacillati</taxon>
        <taxon>Bacillota</taxon>
        <taxon>Clostridia</taxon>
        <taxon>Eubacteriales</taxon>
        <taxon>Clostridiaceae</taxon>
        <taxon>Clostridium</taxon>
    </lineage>
</organism>
<protein>
    <submittedName>
        <fullName evidence="3">Cupin domain-containing protein</fullName>
    </submittedName>
</protein>
<dbReference type="RefSeq" id="WP_206581956.1">
    <property type="nucleotide sequence ID" value="NZ_JAFJZZ010000002.1"/>
</dbReference>
<dbReference type="InterPro" id="IPR011051">
    <property type="entry name" value="RmlC_Cupin_sf"/>
</dbReference>
<dbReference type="EMBL" id="JAFJZZ010000002">
    <property type="protein sequence ID" value="MBN7773120.1"/>
    <property type="molecule type" value="Genomic_DNA"/>
</dbReference>
<dbReference type="InterPro" id="IPR051610">
    <property type="entry name" value="GPI/OXD"/>
</dbReference>
<keyword evidence="1" id="KW-0479">Metal-binding</keyword>
<dbReference type="PANTHER" id="PTHR35848">
    <property type="entry name" value="OXALATE-BINDING PROTEIN"/>
    <property type="match status" value="1"/>
</dbReference>
<sequence>MANKAYVKNVYDCAFAQPARHINAHAWCMGNPAMMGTDSYAFFSICEISYGGCAIEDNHKNSDHCYFIMEGAGYSIINGKRYEYKKGDVMWIPGNSNHEMYPKGIEGLRFVVTLTGKDFNQTEPFVRAVTSVPTAVPPKHNNAIAWPVVTPKNGGSNTIEFHITELFPGGNAEEDVHEDADHMYYFIEGTGYSIVEGERLEYGPGDAMFIPAGAKHSMFNTGEGTLRMVASFGPSRKVMRP</sequence>
<evidence type="ECO:0000259" key="2">
    <source>
        <dbReference type="Pfam" id="PF07883"/>
    </source>
</evidence>
<reference evidence="3" key="1">
    <citation type="submission" date="2021-02" db="EMBL/GenBank/DDBJ databases">
        <title>Abyssanaerobacter marinus gen.nov., sp., nov, anaerobic bacterium isolated from the Onnuri vent field of Indian Ocean and suggestion of Mogibacteriaceae fam. nov., and proposal of reclassification of ambiguous this family's genus member.</title>
        <authorList>
            <person name="Kim Y.J."/>
            <person name="Yang J.-A."/>
        </authorList>
    </citation>
    <scope>NUCLEOTIDE SEQUENCE</scope>
    <source>
        <strain evidence="3">DSM 2634</strain>
    </source>
</reference>
<dbReference type="InterPro" id="IPR013096">
    <property type="entry name" value="Cupin_2"/>
</dbReference>
<feature type="domain" description="Cupin type-2" evidence="2">
    <location>
        <begin position="47"/>
        <end position="112"/>
    </location>
</feature>
<dbReference type="Proteomes" id="UP000664545">
    <property type="component" value="Unassembled WGS sequence"/>
</dbReference>
<evidence type="ECO:0000313" key="4">
    <source>
        <dbReference type="Proteomes" id="UP000664545"/>
    </source>
</evidence>
<name>A0A939D8N2_CLOAM</name>
<dbReference type="AlphaFoldDB" id="A0A939D8N2"/>
<dbReference type="SUPFAM" id="SSF51182">
    <property type="entry name" value="RmlC-like cupins"/>
    <property type="match status" value="1"/>
</dbReference>
<proteinExistence type="predicted"/>
<evidence type="ECO:0000256" key="1">
    <source>
        <dbReference type="ARBA" id="ARBA00022723"/>
    </source>
</evidence>
<gene>
    <name evidence="3" type="ORF">JYB65_07080</name>
</gene>
<accession>A0A939D8N2</accession>